<dbReference type="PANTHER" id="PTHR22739:SF7">
    <property type="entry name" value="EG:152A3.3 PROTEIN-RELATED"/>
    <property type="match status" value="1"/>
</dbReference>
<dbReference type="InterPro" id="IPR038095">
    <property type="entry name" value="Costars_sf"/>
</dbReference>
<name>A0AAN7ZQ63_9COLE</name>
<dbReference type="AlphaFoldDB" id="A0AAN7ZQ63"/>
<dbReference type="SMART" id="SM01283">
    <property type="entry name" value="Costars"/>
    <property type="match status" value="1"/>
</dbReference>
<accession>A0AAN7ZQ63</accession>
<dbReference type="InterPro" id="IPR026111">
    <property type="entry name" value="Abra"/>
</dbReference>
<dbReference type="Gene3D" id="1.10.10.1540">
    <property type="entry name" value="Costar domain"/>
    <property type="match status" value="1"/>
</dbReference>
<dbReference type="FunFam" id="1.10.10.1540:FF:000003">
    <property type="entry name" value="Uncharacterized protein, isoform B"/>
    <property type="match status" value="1"/>
</dbReference>
<comment type="caution">
    <text evidence="2">The sequence shown here is derived from an EMBL/GenBank/DDBJ whole genome shotgun (WGS) entry which is preliminary data.</text>
</comment>
<evidence type="ECO:0000313" key="3">
    <source>
        <dbReference type="Proteomes" id="UP001329430"/>
    </source>
</evidence>
<dbReference type="Pfam" id="PF14705">
    <property type="entry name" value="Costars"/>
    <property type="match status" value="1"/>
</dbReference>
<keyword evidence="3" id="KW-1185">Reference proteome</keyword>
<reference evidence="2 3" key="1">
    <citation type="journal article" date="2024" name="Insects">
        <title>An Improved Chromosome-Level Genome Assembly of the Firefly Pyrocoelia pectoralis.</title>
        <authorList>
            <person name="Fu X."/>
            <person name="Meyer-Rochow V.B."/>
            <person name="Ballantyne L."/>
            <person name="Zhu X."/>
        </authorList>
    </citation>
    <scope>NUCLEOTIDE SEQUENCE [LARGE SCALE GENOMIC DNA]</scope>
    <source>
        <strain evidence="2">XCY_ONT2</strain>
    </source>
</reference>
<dbReference type="GO" id="GO:0003779">
    <property type="term" value="F:actin binding"/>
    <property type="evidence" value="ECO:0007669"/>
    <property type="project" value="InterPro"/>
</dbReference>
<dbReference type="Proteomes" id="UP001329430">
    <property type="component" value="Chromosome 3"/>
</dbReference>
<evidence type="ECO:0000313" key="2">
    <source>
        <dbReference type="EMBL" id="KAK5645983.1"/>
    </source>
</evidence>
<dbReference type="EMBL" id="JAVRBK010000003">
    <property type="protein sequence ID" value="KAK5645983.1"/>
    <property type="molecule type" value="Genomic_DNA"/>
</dbReference>
<dbReference type="GO" id="GO:0035025">
    <property type="term" value="P:positive regulation of Rho protein signal transduction"/>
    <property type="evidence" value="ECO:0007669"/>
    <property type="project" value="InterPro"/>
</dbReference>
<protein>
    <recommendedName>
        <fullName evidence="1">Costars domain-containing protein</fullName>
    </recommendedName>
</protein>
<organism evidence="2 3">
    <name type="scientific">Pyrocoelia pectoralis</name>
    <dbReference type="NCBI Taxonomy" id="417401"/>
    <lineage>
        <taxon>Eukaryota</taxon>
        <taxon>Metazoa</taxon>
        <taxon>Ecdysozoa</taxon>
        <taxon>Arthropoda</taxon>
        <taxon>Hexapoda</taxon>
        <taxon>Insecta</taxon>
        <taxon>Pterygota</taxon>
        <taxon>Neoptera</taxon>
        <taxon>Endopterygota</taxon>
        <taxon>Coleoptera</taxon>
        <taxon>Polyphaga</taxon>
        <taxon>Elateriformia</taxon>
        <taxon>Elateroidea</taxon>
        <taxon>Lampyridae</taxon>
        <taxon>Lampyrinae</taxon>
        <taxon>Pyrocoelia</taxon>
    </lineage>
</organism>
<dbReference type="InterPro" id="IPR027817">
    <property type="entry name" value="Costars_dom"/>
</dbReference>
<feature type="domain" description="Costars" evidence="1">
    <location>
        <begin position="81"/>
        <end position="164"/>
    </location>
</feature>
<dbReference type="GO" id="GO:0030017">
    <property type="term" value="C:sarcomere"/>
    <property type="evidence" value="ECO:0007669"/>
    <property type="project" value="TreeGrafter"/>
</dbReference>
<proteinExistence type="predicted"/>
<dbReference type="GO" id="GO:0045944">
    <property type="term" value="P:positive regulation of transcription by RNA polymerase II"/>
    <property type="evidence" value="ECO:0007669"/>
    <property type="project" value="TreeGrafter"/>
</dbReference>
<sequence length="200" mass="23409">MQSAECITLEPVQQQEQRHSLRDRVALFNTLAKSHVNKQSLNPFSNDKDISHMQRRKFSKEEYGRPVKGSKSEIRGFKASLEISKEMLQLCEIINHHAEPLFTPKEKQNDPRKVISFGELFSIYTTISSKLVGILLRTRKQNLIDFEGECLFQRRDEHIPIILLKPIEEIRQILNERINSTLALLNVHEKPIDEFFEKEQ</sequence>
<gene>
    <name evidence="2" type="ORF">RI129_004447</name>
</gene>
<dbReference type="PANTHER" id="PTHR22739">
    <property type="entry name" value="STRIATED MUSCLE ACTIVATOR OF RHO-DEPENDENT SIGNALING-RELATED"/>
    <property type="match status" value="1"/>
</dbReference>
<evidence type="ECO:0000259" key="1">
    <source>
        <dbReference type="SMART" id="SM01283"/>
    </source>
</evidence>